<dbReference type="EMBL" id="DTQM01000003">
    <property type="protein sequence ID" value="HGC41633.1"/>
    <property type="molecule type" value="Genomic_DNA"/>
</dbReference>
<name>A0A8J4H852_9PROT</name>
<reference evidence="6" key="1">
    <citation type="journal article" date="2020" name="mSystems">
        <title>Genome- and Community-Level Interaction Insights into Carbon Utilization and Element Cycling Functions of Hydrothermarchaeota in Hydrothermal Sediment.</title>
        <authorList>
            <person name="Zhou Z."/>
            <person name="Liu Y."/>
            <person name="Xu W."/>
            <person name="Pan J."/>
            <person name="Luo Z.H."/>
            <person name="Li M."/>
        </authorList>
    </citation>
    <scope>NUCLEOTIDE SEQUENCE</scope>
    <source>
        <strain evidence="6">SpSt-997</strain>
    </source>
</reference>
<dbReference type="GO" id="GO:0006865">
    <property type="term" value="P:amino acid transport"/>
    <property type="evidence" value="ECO:0007669"/>
    <property type="project" value="UniProtKB-KW"/>
</dbReference>
<keyword evidence="3" id="KW-0029">Amino-acid transport</keyword>
<sequence>MIGLSRPVFAAFLAGAWLLLGSAAFAAEDIVIGAVFPLTGNGSQVGLDAKAAIETEAEIINGHHDIPMLLGQGGGLPALGGAHVRLIFADSQNDPQKARAEAERLITQDHVVAIIGSYTSATAVTISQVAERYQIPYMSSDNSSPSLSQRGLQWFFRTSPQDEMFTQAMFDFFKEIGTKTGRPVHSVALIYEDSIFGSDSSRVQKKDAEAAGIKVAADIRYRANSPSLSTEVERLRAADADVLMPSSYTSDAILLLRAMQEIGYHPKALLAQDAGFVQEGFFQAVGSLAEGVMSRSAFALDATRSRPAITPVNALFHARSGKDLNDLTSRELTALQVLADAINRAGTATNEALRKALIATDIKGADTIMPWRGVHFDASGQNTEATPVIQQVIGGHYRTIFPDDVATSEPVWNVGK</sequence>
<evidence type="ECO:0000256" key="3">
    <source>
        <dbReference type="ARBA" id="ARBA00022970"/>
    </source>
</evidence>
<keyword evidence="3" id="KW-0813">Transport</keyword>
<dbReference type="Gene3D" id="3.40.50.2300">
    <property type="match status" value="2"/>
</dbReference>
<feature type="domain" description="Leucine-binding protein" evidence="5">
    <location>
        <begin position="30"/>
        <end position="366"/>
    </location>
</feature>
<comment type="caution">
    <text evidence="6">The sequence shown here is derived from an EMBL/GenBank/DDBJ whole genome shotgun (WGS) entry which is preliminary data.</text>
</comment>
<dbReference type="PANTHER" id="PTHR30483:SF37">
    <property type="entry name" value="ABC TRANSPORTER SUBSTRATE-BINDING PROTEIN"/>
    <property type="match status" value="1"/>
</dbReference>
<accession>A0A8J4H852</accession>
<evidence type="ECO:0000259" key="5">
    <source>
        <dbReference type="Pfam" id="PF13458"/>
    </source>
</evidence>
<protein>
    <submittedName>
        <fullName evidence="6">Amino acid ABC transporter substrate-binding protein</fullName>
    </submittedName>
</protein>
<dbReference type="InterPro" id="IPR028081">
    <property type="entry name" value="Leu-bd"/>
</dbReference>
<dbReference type="AlphaFoldDB" id="A0A8J4H852"/>
<dbReference type="PANTHER" id="PTHR30483">
    <property type="entry name" value="LEUCINE-SPECIFIC-BINDING PROTEIN"/>
    <property type="match status" value="1"/>
</dbReference>
<keyword evidence="2 4" id="KW-0732">Signal</keyword>
<comment type="similarity">
    <text evidence="1">Belongs to the leucine-binding protein family.</text>
</comment>
<dbReference type="InterPro" id="IPR028082">
    <property type="entry name" value="Peripla_BP_I"/>
</dbReference>
<evidence type="ECO:0000256" key="1">
    <source>
        <dbReference type="ARBA" id="ARBA00010062"/>
    </source>
</evidence>
<organism evidence="6">
    <name type="scientific">Acidicaldus sp</name>
    <dbReference type="NCBI Taxonomy" id="1872105"/>
    <lineage>
        <taxon>Bacteria</taxon>
        <taxon>Pseudomonadati</taxon>
        <taxon>Pseudomonadota</taxon>
        <taxon>Alphaproteobacteria</taxon>
        <taxon>Acetobacterales</taxon>
        <taxon>Acetobacteraceae</taxon>
        <taxon>Acidicaldus</taxon>
    </lineage>
</organism>
<dbReference type="SUPFAM" id="SSF53822">
    <property type="entry name" value="Periplasmic binding protein-like I"/>
    <property type="match status" value="1"/>
</dbReference>
<evidence type="ECO:0000256" key="4">
    <source>
        <dbReference type="SAM" id="SignalP"/>
    </source>
</evidence>
<feature type="chain" id="PRO_5035153634" evidence="4">
    <location>
        <begin position="27"/>
        <end position="416"/>
    </location>
</feature>
<dbReference type="CDD" id="cd06340">
    <property type="entry name" value="PBP1_ABC_ligand_binding-like"/>
    <property type="match status" value="1"/>
</dbReference>
<proteinExistence type="inferred from homology"/>
<evidence type="ECO:0000256" key="2">
    <source>
        <dbReference type="ARBA" id="ARBA00022729"/>
    </source>
</evidence>
<evidence type="ECO:0000313" key="6">
    <source>
        <dbReference type="EMBL" id="HGC41633.1"/>
    </source>
</evidence>
<dbReference type="Pfam" id="PF13458">
    <property type="entry name" value="Peripla_BP_6"/>
    <property type="match status" value="1"/>
</dbReference>
<dbReference type="InterPro" id="IPR051010">
    <property type="entry name" value="BCAA_transport"/>
</dbReference>
<feature type="signal peptide" evidence="4">
    <location>
        <begin position="1"/>
        <end position="26"/>
    </location>
</feature>
<gene>
    <name evidence="6" type="ORF">ENY07_00170</name>
</gene>